<dbReference type="SUPFAM" id="SSF50249">
    <property type="entry name" value="Nucleic acid-binding proteins"/>
    <property type="match status" value="3"/>
</dbReference>
<name>A0AAV6W222_9LAMI</name>
<evidence type="ECO:0000259" key="1">
    <source>
        <dbReference type="Pfam" id="PF08646"/>
    </source>
</evidence>
<dbReference type="InterPro" id="IPR012340">
    <property type="entry name" value="NA-bd_OB-fold"/>
</dbReference>
<accession>A0AAV6W222</accession>
<dbReference type="AlphaFoldDB" id="A0AAV6W222"/>
<proteinExistence type="predicted"/>
<dbReference type="Pfam" id="PF08646">
    <property type="entry name" value="Rep_fac-A_C"/>
    <property type="match status" value="1"/>
</dbReference>
<dbReference type="PANTHER" id="PTHR47165">
    <property type="entry name" value="OS03G0429900 PROTEIN"/>
    <property type="match status" value="1"/>
</dbReference>
<protein>
    <recommendedName>
        <fullName evidence="1">Replication factor A C-terminal domain-containing protein</fullName>
    </recommendedName>
</protein>
<sequence length="354" mass="40715">MHRSLVPISYITPSTRSWTARVLVVQRLNPRESQTSIKKYQKFVPVDKDETKVQAIVYSPDMGMVENMLLLQQTYFISNAKVAFVDPKFRIVPHLYQWIISKTTVVKHAKEESLPRELGAPQFTKFTDIPQLKNSNKFIGILAIVIDKTEQRQIETSFGTSDVQEFFVINDERMPMMMTLWNEVIFSEGQDMYSVKVTAKLVDREQKFWYMSCGNCYKRTTADYLWNITCNFCYAETVTKPRTKFAMILFDSTAQLEAVLFGNLAEGILGLSATELMKKDEQGEKINYDAINERLDNQELDAYIRKRTVQTHYGKQYQYTIFTLDKVQQPSSGCNIEASSSTYPDTAGIASNTL</sequence>
<evidence type="ECO:0000313" key="3">
    <source>
        <dbReference type="Proteomes" id="UP000826271"/>
    </source>
</evidence>
<dbReference type="EMBL" id="WHWC01000019">
    <property type="protein sequence ID" value="KAG8363921.1"/>
    <property type="molecule type" value="Genomic_DNA"/>
</dbReference>
<dbReference type="Gene3D" id="2.40.50.140">
    <property type="entry name" value="Nucleic acid-binding proteins"/>
    <property type="match status" value="2"/>
</dbReference>
<dbReference type="InterPro" id="IPR013955">
    <property type="entry name" value="Rep_factor-A_C"/>
</dbReference>
<dbReference type="Proteomes" id="UP000826271">
    <property type="component" value="Unassembled WGS sequence"/>
</dbReference>
<gene>
    <name evidence="2" type="ORF">BUALT_Bualt19G0072700</name>
</gene>
<organism evidence="2 3">
    <name type="scientific">Buddleja alternifolia</name>
    <dbReference type="NCBI Taxonomy" id="168488"/>
    <lineage>
        <taxon>Eukaryota</taxon>
        <taxon>Viridiplantae</taxon>
        <taxon>Streptophyta</taxon>
        <taxon>Embryophyta</taxon>
        <taxon>Tracheophyta</taxon>
        <taxon>Spermatophyta</taxon>
        <taxon>Magnoliopsida</taxon>
        <taxon>eudicotyledons</taxon>
        <taxon>Gunneridae</taxon>
        <taxon>Pentapetalae</taxon>
        <taxon>asterids</taxon>
        <taxon>lamiids</taxon>
        <taxon>Lamiales</taxon>
        <taxon>Scrophulariaceae</taxon>
        <taxon>Buddlejeae</taxon>
        <taxon>Buddleja</taxon>
    </lineage>
</organism>
<dbReference type="PANTHER" id="PTHR47165:SF4">
    <property type="entry name" value="OS03G0429900 PROTEIN"/>
    <property type="match status" value="1"/>
</dbReference>
<evidence type="ECO:0000313" key="2">
    <source>
        <dbReference type="EMBL" id="KAG8363921.1"/>
    </source>
</evidence>
<reference evidence="2" key="1">
    <citation type="submission" date="2019-10" db="EMBL/GenBank/DDBJ databases">
        <authorList>
            <person name="Zhang R."/>
            <person name="Pan Y."/>
            <person name="Wang J."/>
            <person name="Ma R."/>
            <person name="Yu S."/>
        </authorList>
    </citation>
    <scope>NUCLEOTIDE SEQUENCE</scope>
    <source>
        <strain evidence="2">LA-IB0</strain>
        <tissue evidence="2">Leaf</tissue>
    </source>
</reference>
<comment type="caution">
    <text evidence="2">The sequence shown here is derived from an EMBL/GenBank/DDBJ whole genome shotgun (WGS) entry which is preliminary data.</text>
</comment>
<feature type="domain" description="Replication factor A C-terminal" evidence="1">
    <location>
        <begin position="193"/>
        <end position="328"/>
    </location>
</feature>
<keyword evidence="3" id="KW-1185">Reference proteome</keyword>